<dbReference type="EMBL" id="LFWZ01000038">
    <property type="protein sequence ID" value="KON30182.1"/>
    <property type="molecule type" value="Genomic_DNA"/>
</dbReference>
<gene>
    <name evidence="2" type="ORF">AC482_04465</name>
</gene>
<dbReference type="PANTHER" id="PTHR22946:SF12">
    <property type="entry name" value="CONIDIAL PIGMENT BIOSYNTHESIS PROTEIN AYG1 (AFU_ORTHOLOGUE AFUA_2G17550)"/>
    <property type="match status" value="1"/>
</dbReference>
<feature type="domain" description="Peptidase S9 prolyl oligopeptidase catalytic" evidence="1">
    <location>
        <begin position="209"/>
        <end position="362"/>
    </location>
</feature>
<evidence type="ECO:0000259" key="1">
    <source>
        <dbReference type="Pfam" id="PF00326"/>
    </source>
</evidence>
<dbReference type="GO" id="GO:0008236">
    <property type="term" value="F:serine-type peptidase activity"/>
    <property type="evidence" value="ECO:0007669"/>
    <property type="project" value="InterPro"/>
</dbReference>
<dbReference type="GO" id="GO:0006508">
    <property type="term" value="P:proteolysis"/>
    <property type="evidence" value="ECO:0007669"/>
    <property type="project" value="InterPro"/>
</dbReference>
<dbReference type="Pfam" id="PF00326">
    <property type="entry name" value="Peptidase_S9"/>
    <property type="match status" value="1"/>
</dbReference>
<protein>
    <recommendedName>
        <fullName evidence="1">Peptidase S9 prolyl oligopeptidase catalytic domain-containing protein</fullName>
    </recommendedName>
</protein>
<proteinExistence type="predicted"/>
<evidence type="ECO:0000313" key="3">
    <source>
        <dbReference type="Proteomes" id="UP000037210"/>
    </source>
</evidence>
<dbReference type="InterPro" id="IPR029058">
    <property type="entry name" value="AB_hydrolase_fold"/>
</dbReference>
<dbReference type="Gene3D" id="1.20.1440.110">
    <property type="entry name" value="acylaminoacyl peptidase"/>
    <property type="match status" value="1"/>
</dbReference>
<dbReference type="PANTHER" id="PTHR22946">
    <property type="entry name" value="DIENELACTONE HYDROLASE DOMAIN-CONTAINING PROTEIN-RELATED"/>
    <property type="match status" value="1"/>
</dbReference>
<organism evidence="2 3">
    <name type="scientific">miscellaneous Crenarchaeota group-15 archaeon DG-45</name>
    <dbReference type="NCBI Taxonomy" id="1685127"/>
    <lineage>
        <taxon>Archaea</taxon>
        <taxon>Candidatus Bathyarchaeota</taxon>
        <taxon>MCG-15</taxon>
    </lineage>
</organism>
<reference evidence="2 3" key="1">
    <citation type="submission" date="2015-06" db="EMBL/GenBank/DDBJ databases">
        <title>New insights into the roles of widespread benthic archaea in carbon and nitrogen cycling.</title>
        <authorList>
            <person name="Lazar C.S."/>
            <person name="Baker B.J."/>
            <person name="Seitz K.W."/>
            <person name="Hyde A.S."/>
            <person name="Dick G.J."/>
            <person name="Hinrichs K.-U."/>
            <person name="Teske A.P."/>
        </authorList>
    </citation>
    <scope>NUCLEOTIDE SEQUENCE [LARGE SCALE GENOMIC DNA]</scope>
    <source>
        <strain evidence="2">DG-45</strain>
    </source>
</reference>
<comment type="caution">
    <text evidence="2">The sequence shown here is derived from an EMBL/GenBank/DDBJ whole genome shotgun (WGS) entry which is preliminary data.</text>
</comment>
<accession>A0A0M0BNL7</accession>
<dbReference type="Proteomes" id="UP000037210">
    <property type="component" value="Unassembled WGS sequence"/>
</dbReference>
<dbReference type="Gene3D" id="3.40.50.1820">
    <property type="entry name" value="alpha/beta hydrolase"/>
    <property type="match status" value="1"/>
</dbReference>
<dbReference type="SUPFAM" id="SSF53474">
    <property type="entry name" value="alpha/beta-Hydrolases"/>
    <property type="match status" value="1"/>
</dbReference>
<evidence type="ECO:0000313" key="2">
    <source>
        <dbReference type="EMBL" id="KON30182.1"/>
    </source>
</evidence>
<sequence length="377" mass="42767">MLEYFPGEYRWSEGLRLALTAAPYGGAEIGEVDIVGRRLMKQIGDDGVWYREWKSMGVRLESLGAAAEGEGHRWTAAGCYLRACNYLQIGERFRQPKDEEALRTFRRSVSCFKKAAELLDWPAIEYVEVPFEGGSMPAYFVTAREGGRRPVVVYFDGLDSNKELLYFSIVPDIVRRGMSCLAVDGPGNGESIRYRGMALRPDYEKPASACLDYLQTRRDVDMDRACLLGISLGGYYAPRAVAFERRFKACVAWGAIYDYHETWRHRIERGFETALSSPGEQIKWILGVDSYEEALEVLEDYRLEEVAKEIDCKVCIVHGEDDKQIPVEDARRLFNAVGSKEKTLKIFTSDEGGAEHCQGDNRTMARTYISDWIADNL</sequence>
<dbReference type="InterPro" id="IPR050261">
    <property type="entry name" value="FrsA_esterase"/>
</dbReference>
<dbReference type="AlphaFoldDB" id="A0A0M0BNL7"/>
<dbReference type="InterPro" id="IPR001375">
    <property type="entry name" value="Peptidase_S9_cat"/>
</dbReference>
<name>A0A0M0BNL7_9ARCH</name>